<keyword evidence="2" id="KW-1185">Reference proteome</keyword>
<accession>A0ACA9Y365</accession>
<gene>
    <name evidence="1" type="ORF">CLIB1444_02S07800</name>
</gene>
<protein>
    <submittedName>
        <fullName evidence="1">Uncharacterized protein</fullName>
    </submittedName>
</protein>
<dbReference type="Proteomes" id="UP001152531">
    <property type="component" value="Unassembled WGS sequence"/>
</dbReference>
<reference evidence="1" key="1">
    <citation type="submission" date="2022-06" db="EMBL/GenBank/DDBJ databases">
        <authorList>
            <person name="Legras J.-L."/>
            <person name="Devillers H."/>
            <person name="Grondin C."/>
        </authorList>
    </citation>
    <scope>NUCLEOTIDE SEQUENCE</scope>
    <source>
        <strain evidence="1">CLIB 1444</strain>
    </source>
</reference>
<comment type="caution">
    <text evidence="1">The sequence shown here is derived from an EMBL/GenBank/DDBJ whole genome shotgun (WGS) entry which is preliminary data.</text>
</comment>
<evidence type="ECO:0000313" key="1">
    <source>
        <dbReference type="EMBL" id="CAH6719404.1"/>
    </source>
</evidence>
<evidence type="ECO:0000313" key="2">
    <source>
        <dbReference type="Proteomes" id="UP001152531"/>
    </source>
</evidence>
<proteinExistence type="predicted"/>
<sequence>MEDYFNYTIERRSKDLERGEGEEVNKEINNNNNNENNENEVVDEENSQLQQQPEVEEEEVVEGEEMNRLSKKKKRVRIRASRSKIEIPPDFKVDDYGYIIMPDVWSAKTNDQGGALDPIGIAKRRKLNEEKSKKHDETTNTNFKINLFQLGPINEVQKALFDKCNQMLSHKSTETTIQSKVPNTFRKYRSEICRYLRFLGEKGFSEIEINGSLMTQCMDGMKKSGGNNGLVGKATLENYRAAMRLLQKIKSRYMAAVYNIIISDEIIGLSEASDMIKIVRREQAQRRVNQCEDKATAKVVTKPYDYEMLSKIIIEQYNKTGSPERKDQTDAINTILELLLGHHLLIRGDNKRGMELSDMDFEIHKTKKGKTPILTAGVVKEKTMHGVDGARKAGAARNEHVEVCLVTIFALSLYYRFDVQDDKYKLLGKKNPIDFTKKENWYRYKVMFSTSSGDVNTISYNYEHSLSSQAFLSENFFPIKSTHLGRANQPMAAEAADISIDEISKAGHWTNAALDVSYLKGLPYKFIHFSANFDDDETYFLPRDTLKPSKRLLSKIFPWLEKERAKFHAYHESREDVKRGETDFAGAYFFDTLESFREVILQDLACLNKLAPNSIFAKQDIVKDPEFVKFAEEMEDLDKGKALSNSWITKDDALEYVIPAYGRMGDQLQDCMNNNTTNILVELQSLKAQIATLTENVAILQQSINRDQISSEKLTEFFSKYVKPPKKLKKKSRKRNYNEYQNSQMIPQPMTLPVPMYHPVMSAPPYMVPTKVPTEVSQESSMSEGEENTDSNSDAILEVAEMSQSTKSVADLFEEWYIGSPFSKSVQLKDLEGSKWRKNIKSQYFKKKKIITFISKIKAKERFSHLERREIALYIDEYCKSVSLKYYLLVQNFHQYREDITDYLAARLPSPYPVSSESN</sequence>
<name>A0ACA9Y365_9ASCO</name>
<organism evidence="1 2">
    <name type="scientific">[Candida] jaroonii</name>
    <dbReference type="NCBI Taxonomy" id="467808"/>
    <lineage>
        <taxon>Eukaryota</taxon>
        <taxon>Fungi</taxon>
        <taxon>Dikarya</taxon>
        <taxon>Ascomycota</taxon>
        <taxon>Saccharomycotina</taxon>
        <taxon>Pichiomycetes</taxon>
        <taxon>Debaryomycetaceae</taxon>
        <taxon>Yamadazyma</taxon>
    </lineage>
</organism>
<dbReference type="EMBL" id="CALSDN010000002">
    <property type="protein sequence ID" value="CAH6719404.1"/>
    <property type="molecule type" value="Genomic_DNA"/>
</dbReference>